<feature type="transmembrane region" description="Helical" evidence="5">
    <location>
        <begin position="202"/>
        <end position="219"/>
    </location>
</feature>
<dbReference type="AlphaFoldDB" id="A0A5D4XTP8"/>
<dbReference type="PANTHER" id="PTHR43280:SF29">
    <property type="entry name" value="ARAC-FAMILY TRANSCRIPTIONAL REGULATOR"/>
    <property type="match status" value="1"/>
</dbReference>
<reference evidence="7 8" key="1">
    <citation type="submission" date="2019-08" db="EMBL/GenBank/DDBJ databases">
        <title>Luteimonas viscosus sp. nov., isolated from soil of a sunflower field.</title>
        <authorList>
            <person name="Jianli Z."/>
            <person name="Ying Z."/>
        </authorList>
    </citation>
    <scope>NUCLEOTIDE SEQUENCE [LARGE SCALE GENOMIC DNA]</scope>
    <source>
        <strain evidence="7 8">XBU10</strain>
    </source>
</reference>
<evidence type="ECO:0000259" key="6">
    <source>
        <dbReference type="PROSITE" id="PS01124"/>
    </source>
</evidence>
<protein>
    <submittedName>
        <fullName evidence="7">AraC family transcriptional regulator</fullName>
    </submittedName>
</protein>
<organism evidence="7 8">
    <name type="scientific">Luteimonas viscosa</name>
    <dbReference type="NCBI Taxonomy" id="1132694"/>
    <lineage>
        <taxon>Bacteria</taxon>
        <taxon>Pseudomonadati</taxon>
        <taxon>Pseudomonadota</taxon>
        <taxon>Gammaproteobacteria</taxon>
        <taxon>Lysobacterales</taxon>
        <taxon>Lysobacteraceae</taxon>
        <taxon>Luteimonas</taxon>
    </lineage>
</organism>
<dbReference type="EMBL" id="VTFT01000001">
    <property type="protein sequence ID" value="TYT26150.1"/>
    <property type="molecule type" value="Genomic_DNA"/>
</dbReference>
<evidence type="ECO:0000313" key="8">
    <source>
        <dbReference type="Proteomes" id="UP000324973"/>
    </source>
</evidence>
<feature type="transmembrane region" description="Helical" evidence="5">
    <location>
        <begin position="167"/>
        <end position="187"/>
    </location>
</feature>
<keyword evidence="2" id="KW-0238">DNA-binding</keyword>
<feature type="domain" description="HTH araC/xylS-type" evidence="6">
    <location>
        <begin position="261"/>
        <end position="370"/>
    </location>
</feature>
<dbReference type="OrthoDB" id="345413at2"/>
<feature type="transmembrane region" description="Helical" evidence="5">
    <location>
        <begin position="12"/>
        <end position="31"/>
    </location>
</feature>
<evidence type="ECO:0000256" key="5">
    <source>
        <dbReference type="SAM" id="Phobius"/>
    </source>
</evidence>
<feature type="region of interest" description="Disordered" evidence="4">
    <location>
        <begin position="364"/>
        <end position="383"/>
    </location>
</feature>
<feature type="compositionally biased region" description="Basic and acidic residues" evidence="4">
    <location>
        <begin position="373"/>
        <end position="383"/>
    </location>
</feature>
<proteinExistence type="predicted"/>
<evidence type="ECO:0000256" key="1">
    <source>
        <dbReference type="ARBA" id="ARBA00023015"/>
    </source>
</evidence>
<dbReference type="SUPFAM" id="SSF46689">
    <property type="entry name" value="Homeodomain-like"/>
    <property type="match status" value="1"/>
</dbReference>
<keyword evidence="5" id="KW-1133">Transmembrane helix</keyword>
<keyword evidence="3" id="KW-0804">Transcription</keyword>
<feature type="transmembrane region" description="Helical" evidence="5">
    <location>
        <begin position="124"/>
        <end position="146"/>
    </location>
</feature>
<dbReference type="SMART" id="SM00342">
    <property type="entry name" value="HTH_ARAC"/>
    <property type="match status" value="1"/>
</dbReference>
<evidence type="ECO:0000256" key="4">
    <source>
        <dbReference type="SAM" id="MobiDB-lite"/>
    </source>
</evidence>
<name>A0A5D4XTP8_9GAMM</name>
<comment type="caution">
    <text evidence="7">The sequence shown here is derived from an EMBL/GenBank/DDBJ whole genome shotgun (WGS) entry which is preliminary data.</text>
</comment>
<dbReference type="GO" id="GO:0003700">
    <property type="term" value="F:DNA-binding transcription factor activity"/>
    <property type="evidence" value="ECO:0007669"/>
    <property type="project" value="InterPro"/>
</dbReference>
<keyword evidence="5" id="KW-0472">Membrane</keyword>
<evidence type="ECO:0000256" key="2">
    <source>
        <dbReference type="ARBA" id="ARBA00023125"/>
    </source>
</evidence>
<feature type="transmembrane region" description="Helical" evidence="5">
    <location>
        <begin position="43"/>
        <end position="61"/>
    </location>
</feature>
<keyword evidence="1" id="KW-0805">Transcription regulation</keyword>
<dbReference type="GO" id="GO:0043565">
    <property type="term" value="F:sequence-specific DNA binding"/>
    <property type="evidence" value="ECO:0007669"/>
    <property type="project" value="InterPro"/>
</dbReference>
<evidence type="ECO:0000256" key="3">
    <source>
        <dbReference type="ARBA" id="ARBA00023163"/>
    </source>
</evidence>
<dbReference type="PANTHER" id="PTHR43280">
    <property type="entry name" value="ARAC-FAMILY TRANSCRIPTIONAL REGULATOR"/>
    <property type="match status" value="1"/>
</dbReference>
<dbReference type="InterPro" id="IPR009057">
    <property type="entry name" value="Homeodomain-like_sf"/>
</dbReference>
<feature type="transmembrane region" description="Helical" evidence="5">
    <location>
        <begin position="98"/>
        <end position="118"/>
    </location>
</feature>
<keyword evidence="5" id="KW-0812">Transmembrane</keyword>
<dbReference type="Proteomes" id="UP000324973">
    <property type="component" value="Unassembled WGS sequence"/>
</dbReference>
<dbReference type="InterPro" id="IPR018060">
    <property type="entry name" value="HTH_AraC"/>
</dbReference>
<evidence type="ECO:0000313" key="7">
    <source>
        <dbReference type="EMBL" id="TYT26150.1"/>
    </source>
</evidence>
<dbReference type="Pfam" id="PF12833">
    <property type="entry name" value="HTH_18"/>
    <property type="match status" value="1"/>
</dbReference>
<dbReference type="Gene3D" id="1.10.10.60">
    <property type="entry name" value="Homeodomain-like"/>
    <property type="match status" value="1"/>
</dbReference>
<keyword evidence="8" id="KW-1185">Reference proteome</keyword>
<sequence length="383" mass="41150">MPAPGGEPSVQAWIPALQATAVCLSTLWLLLTLFSRERTPLRWVWALFCASIAMAMARRLIGPDVATWSLLFAIGGCVTCNGYWLVARALFRTGRPFGAPHLAFAGTVALLIVLAQLARAGDGSSPLATAAVGEMLGLLGSTVLMLTLWEGLRGWRTHRGVERGMRALFVASYGGCVLVVSLGTAMFDPQGTGAWQAGGDPVAAVLILLVSQGLVAWRLRHPLEDLAARADDEKPNVVPSAQAPPAGFRDAEPTAVRAEDRALARTLEQHMRSERPWLRTDLKLGHLAQALDVGEYRISRAIHDVLGHRNVAHYVNRYRLDHARAMLGDPDCDGWSTLVVGLESGFGSLGAFHRAFKAAEGCTPGEYRSARPAPDDVAGRQPA</sequence>
<dbReference type="PROSITE" id="PS01124">
    <property type="entry name" value="HTH_ARAC_FAMILY_2"/>
    <property type="match status" value="1"/>
</dbReference>
<accession>A0A5D4XTP8</accession>
<gene>
    <name evidence="7" type="ORF">FZO89_07695</name>
</gene>
<feature type="transmembrane region" description="Helical" evidence="5">
    <location>
        <begin position="67"/>
        <end position="86"/>
    </location>
</feature>